<dbReference type="Gene3D" id="3.30.360.10">
    <property type="entry name" value="Dihydrodipicolinate Reductase, domain 2"/>
    <property type="match status" value="1"/>
</dbReference>
<gene>
    <name evidence="2" type="ORF">HUK82_04440</name>
</gene>
<organism evidence="2 3">
    <name type="scientific">Ameyamaea chiangmaiensis</name>
    <dbReference type="NCBI Taxonomy" id="442969"/>
    <lineage>
        <taxon>Bacteria</taxon>
        <taxon>Pseudomonadati</taxon>
        <taxon>Pseudomonadota</taxon>
        <taxon>Alphaproteobacteria</taxon>
        <taxon>Acetobacterales</taxon>
        <taxon>Acetobacteraceae</taxon>
        <taxon>Ameyamaea</taxon>
    </lineage>
</organism>
<dbReference type="InterPro" id="IPR051450">
    <property type="entry name" value="Gfo/Idh/MocA_Oxidoreductases"/>
</dbReference>
<dbReference type="GO" id="GO:0000166">
    <property type="term" value="F:nucleotide binding"/>
    <property type="evidence" value="ECO:0007669"/>
    <property type="project" value="InterPro"/>
</dbReference>
<comment type="caution">
    <text evidence="2">The sequence shown here is derived from an EMBL/GenBank/DDBJ whole genome shotgun (WGS) entry which is preliminary data.</text>
</comment>
<dbReference type="RefSeq" id="WP_176612799.1">
    <property type="nucleotide sequence ID" value="NZ_JABXXR010000018.1"/>
</dbReference>
<name>A0A850P598_9PROT</name>
<dbReference type="SUPFAM" id="SSF51735">
    <property type="entry name" value="NAD(P)-binding Rossmann-fold domains"/>
    <property type="match status" value="1"/>
</dbReference>
<dbReference type="Pfam" id="PF01408">
    <property type="entry name" value="GFO_IDH_MocA"/>
    <property type="match status" value="1"/>
</dbReference>
<sequence>MTKLAVVGVGKIAKTQHIPAITASPDFDLVAFVSPDGRGDSSDIPVFRSLEALAESALGVEAVALCTPPDVRSALAREALDLGLHVLLEKPPSTTVTDALALEAYALSLGLTIFATWHSAYSAAVPTARALLRTHDVQSATIRWQEDVEKWHPNATWFWEPGAFGVFDAGINALSILVSVSPCDIVYDSAHLLIPAGLHAPVLAEVSLRDPEDTIAIKCTFDWDYTGPDETWNIDWVLADNAKLSLSSGGAKLSLDGQIIVDAQDTEYAGLYRRFADLIARGETDVDTRPLALVTDILAFGAREQGPARK</sequence>
<dbReference type="InterPro" id="IPR036291">
    <property type="entry name" value="NAD(P)-bd_dom_sf"/>
</dbReference>
<evidence type="ECO:0000313" key="3">
    <source>
        <dbReference type="Proteomes" id="UP000585665"/>
    </source>
</evidence>
<evidence type="ECO:0000313" key="2">
    <source>
        <dbReference type="EMBL" id="NVN39815.1"/>
    </source>
</evidence>
<dbReference type="PANTHER" id="PTHR43377">
    <property type="entry name" value="BILIVERDIN REDUCTASE A"/>
    <property type="match status" value="1"/>
</dbReference>
<dbReference type="InterPro" id="IPR000683">
    <property type="entry name" value="Gfo/Idh/MocA-like_OxRdtase_N"/>
</dbReference>
<dbReference type="EMBL" id="JABXXR010000018">
    <property type="protein sequence ID" value="NVN39815.1"/>
    <property type="molecule type" value="Genomic_DNA"/>
</dbReference>
<proteinExistence type="predicted"/>
<dbReference type="AlphaFoldDB" id="A0A850P598"/>
<dbReference type="PANTHER" id="PTHR43377:SF1">
    <property type="entry name" value="BILIVERDIN REDUCTASE A"/>
    <property type="match status" value="1"/>
</dbReference>
<reference evidence="2 3" key="1">
    <citation type="submission" date="2020-06" db="EMBL/GenBank/DDBJ databases">
        <title>Description of novel acetic acid bacteria.</title>
        <authorList>
            <person name="Sombolestani A."/>
        </authorList>
    </citation>
    <scope>NUCLEOTIDE SEQUENCE [LARGE SCALE GENOMIC DNA]</scope>
    <source>
        <strain evidence="2 3">LMG 27010</strain>
    </source>
</reference>
<protein>
    <submittedName>
        <fullName evidence="2">Gfo/Idh/MocA family oxidoreductase</fullName>
    </submittedName>
</protein>
<feature type="domain" description="Gfo/Idh/MocA-like oxidoreductase N-terminal" evidence="1">
    <location>
        <begin position="3"/>
        <end position="113"/>
    </location>
</feature>
<keyword evidence="3" id="KW-1185">Reference proteome</keyword>
<dbReference type="Proteomes" id="UP000585665">
    <property type="component" value="Unassembled WGS sequence"/>
</dbReference>
<accession>A0A850P598</accession>
<dbReference type="Gene3D" id="3.40.50.720">
    <property type="entry name" value="NAD(P)-binding Rossmann-like Domain"/>
    <property type="match status" value="1"/>
</dbReference>
<evidence type="ECO:0000259" key="1">
    <source>
        <dbReference type="Pfam" id="PF01408"/>
    </source>
</evidence>